<dbReference type="SUPFAM" id="SSF51735">
    <property type="entry name" value="NAD(P)-binding Rossmann-fold domains"/>
    <property type="match status" value="1"/>
</dbReference>
<feature type="domain" description="Enoyl reductase (ER)" evidence="2">
    <location>
        <begin position="23"/>
        <end position="350"/>
    </location>
</feature>
<gene>
    <name evidence="3" type="ORF">MAR_033593</name>
</gene>
<dbReference type="Gene3D" id="3.90.180.10">
    <property type="entry name" value="Medium-chain alcohol dehydrogenases, catalytic domain"/>
    <property type="match status" value="2"/>
</dbReference>
<evidence type="ECO:0000259" key="2">
    <source>
        <dbReference type="SMART" id="SM00829"/>
    </source>
</evidence>
<sequence>MEKKCNRGNHCAGDPRFRVAQFGGPEVLKVDTNVPVPAPSDTQVLVEVKAAGVNPVDTYIRSGTYAIKPPLPFIPGSDVAGIVKDVGSKVTKFKILIFIHQNYLILPTLKPGERVFVSRKMYVADGYAEYSVAEETDTSTLGESLTFQQGAGVGIPYFTAFRALCYPGDKVYVIKNTSGGYAEFTIAEEALMGHLPATLTYPQGAGVGIPCYTAYRALCIKAREKLKAGNTVLVHGASGAVGLACVQIAVAKGLKVLGTAGTQEGMDMVSSQGAAAVFNHKEPDYTEKILAVGSRGNIEINPRLTMQKESTYTGMILMNASQGLEEGWLRPHVCKEYSFEEAPQAHIDVINNTGSLGKHSEAQWYLRCRLCSRANSLEDCTTFTECSEQETCYTDLVVTQDQRLVYDAGCRSKKVCGHENKRALTGEMVACSRCCTRGDYCNDGLCGLKKNTNIRMCMSCDGHEGRPAAKPYPEDCQRFRVCDYNEACFARTTSVAGNSAVEHYTSCLDLRVVSSI</sequence>
<dbReference type="PANTHER" id="PTHR44154:SF1">
    <property type="entry name" value="QUINONE OXIDOREDUCTASE"/>
    <property type="match status" value="1"/>
</dbReference>
<evidence type="ECO:0000313" key="4">
    <source>
        <dbReference type="Proteomes" id="UP001164746"/>
    </source>
</evidence>
<evidence type="ECO:0000313" key="3">
    <source>
        <dbReference type="EMBL" id="WAR31051.1"/>
    </source>
</evidence>
<name>A0ABY7GDK9_MYAAR</name>
<dbReference type="SUPFAM" id="SSF50129">
    <property type="entry name" value="GroES-like"/>
    <property type="match status" value="2"/>
</dbReference>
<accession>A0ABY7GDK9</accession>
<dbReference type="SMART" id="SM00829">
    <property type="entry name" value="PKS_ER"/>
    <property type="match status" value="1"/>
</dbReference>
<dbReference type="Proteomes" id="UP001164746">
    <property type="component" value="Chromosome 17"/>
</dbReference>
<dbReference type="InterPro" id="IPR036291">
    <property type="entry name" value="NAD(P)-bd_dom_sf"/>
</dbReference>
<dbReference type="PANTHER" id="PTHR44154">
    <property type="entry name" value="QUINONE OXIDOREDUCTASE"/>
    <property type="match status" value="1"/>
</dbReference>
<protein>
    <submittedName>
        <fullName evidence="3">QOR-like protein</fullName>
    </submittedName>
</protein>
<dbReference type="InterPro" id="IPR051603">
    <property type="entry name" value="Zinc-ADH_QOR/CCCR"/>
</dbReference>
<organism evidence="3 4">
    <name type="scientific">Mya arenaria</name>
    <name type="common">Soft-shell clam</name>
    <dbReference type="NCBI Taxonomy" id="6604"/>
    <lineage>
        <taxon>Eukaryota</taxon>
        <taxon>Metazoa</taxon>
        <taxon>Spiralia</taxon>
        <taxon>Lophotrochozoa</taxon>
        <taxon>Mollusca</taxon>
        <taxon>Bivalvia</taxon>
        <taxon>Autobranchia</taxon>
        <taxon>Heteroconchia</taxon>
        <taxon>Euheterodonta</taxon>
        <taxon>Imparidentia</taxon>
        <taxon>Neoheterodontei</taxon>
        <taxon>Myida</taxon>
        <taxon>Myoidea</taxon>
        <taxon>Myidae</taxon>
        <taxon>Mya</taxon>
    </lineage>
</organism>
<reference evidence="3" key="1">
    <citation type="submission" date="2022-11" db="EMBL/GenBank/DDBJ databases">
        <title>Centuries of genome instability and evolution in soft-shell clam transmissible cancer (bioRxiv).</title>
        <authorList>
            <person name="Hart S.F.M."/>
            <person name="Yonemitsu M.A."/>
            <person name="Giersch R.M."/>
            <person name="Beal B.F."/>
            <person name="Arriagada G."/>
            <person name="Davis B.W."/>
            <person name="Ostrander E.A."/>
            <person name="Goff S.P."/>
            <person name="Metzger M.J."/>
        </authorList>
    </citation>
    <scope>NUCLEOTIDE SEQUENCE</scope>
    <source>
        <strain evidence="3">MELC-2E11</strain>
        <tissue evidence="3">Siphon/mantle</tissue>
    </source>
</reference>
<proteinExistence type="predicted"/>
<keyword evidence="4" id="KW-1185">Reference proteome</keyword>
<evidence type="ECO:0000256" key="1">
    <source>
        <dbReference type="ARBA" id="ARBA00022857"/>
    </source>
</evidence>
<dbReference type="InterPro" id="IPR013154">
    <property type="entry name" value="ADH-like_N"/>
</dbReference>
<keyword evidence="1" id="KW-0521">NADP</keyword>
<dbReference type="Pfam" id="PF08240">
    <property type="entry name" value="ADH_N"/>
    <property type="match status" value="1"/>
</dbReference>
<dbReference type="CDD" id="cd08253">
    <property type="entry name" value="zeta_crystallin"/>
    <property type="match status" value="1"/>
</dbReference>
<dbReference type="InterPro" id="IPR011032">
    <property type="entry name" value="GroES-like_sf"/>
</dbReference>
<dbReference type="EMBL" id="CP111028">
    <property type="protein sequence ID" value="WAR31051.1"/>
    <property type="molecule type" value="Genomic_DNA"/>
</dbReference>
<dbReference type="InterPro" id="IPR020843">
    <property type="entry name" value="ER"/>
</dbReference>